<dbReference type="InterPro" id="IPR033713">
    <property type="entry name" value="NudJ"/>
</dbReference>
<keyword evidence="7" id="KW-1185">Reference proteome</keyword>
<dbReference type="PANTHER" id="PTHR43222">
    <property type="entry name" value="NUDIX HYDROLASE 23"/>
    <property type="match status" value="1"/>
</dbReference>
<name>A0A941DDE5_9BURK</name>
<dbReference type="Pfam" id="PF00293">
    <property type="entry name" value="NUDIX"/>
    <property type="match status" value="1"/>
</dbReference>
<evidence type="ECO:0000256" key="1">
    <source>
        <dbReference type="ARBA" id="ARBA00007608"/>
    </source>
</evidence>
<evidence type="ECO:0000256" key="2">
    <source>
        <dbReference type="ARBA" id="ARBA00011245"/>
    </source>
</evidence>
<comment type="subunit">
    <text evidence="2 4">Monomer.</text>
</comment>
<dbReference type="InterPro" id="IPR000086">
    <property type="entry name" value="NUDIX_hydrolase_dom"/>
</dbReference>
<comment type="similarity">
    <text evidence="1 4">Belongs to the Nudix hydrolase family. NudJ subfamily.</text>
</comment>
<dbReference type="PANTHER" id="PTHR43222:SF11">
    <property type="entry name" value="PHOSPHATASE NUDJ"/>
    <property type="match status" value="1"/>
</dbReference>
<feature type="domain" description="Nudix hydrolase" evidence="5">
    <location>
        <begin position="4"/>
        <end position="141"/>
    </location>
</feature>
<comment type="cofactor">
    <cofactor evidence="4">
        <name>Mg(2+)</name>
        <dbReference type="ChEBI" id="CHEBI:18420"/>
    </cofactor>
</comment>
<dbReference type="PROSITE" id="PS51462">
    <property type="entry name" value="NUDIX"/>
    <property type="match status" value="1"/>
</dbReference>
<dbReference type="EMBL" id="JAGSPM010000004">
    <property type="protein sequence ID" value="MBR7746698.1"/>
    <property type="molecule type" value="Genomic_DNA"/>
</dbReference>
<accession>A0A941DDE5</accession>
<organism evidence="6 7">
    <name type="scientific">Undibacterium baiyunense</name>
    <dbReference type="NCBI Taxonomy" id="2828731"/>
    <lineage>
        <taxon>Bacteria</taxon>
        <taxon>Pseudomonadati</taxon>
        <taxon>Pseudomonadota</taxon>
        <taxon>Betaproteobacteria</taxon>
        <taxon>Burkholderiales</taxon>
        <taxon>Oxalobacteraceae</taxon>
        <taxon>Undibacterium</taxon>
    </lineage>
</organism>
<dbReference type="CDD" id="cd03675">
    <property type="entry name" value="NUDIX_Hydrolase"/>
    <property type="match status" value="1"/>
</dbReference>
<dbReference type="RefSeq" id="WP_212684003.1">
    <property type="nucleotide sequence ID" value="NZ_JAGSPM010000004.1"/>
</dbReference>
<evidence type="ECO:0000256" key="3">
    <source>
        <dbReference type="ARBA" id="ARBA00015552"/>
    </source>
</evidence>
<evidence type="ECO:0000256" key="4">
    <source>
        <dbReference type="RuleBase" id="RU364043"/>
    </source>
</evidence>
<dbReference type="GO" id="GO:0004787">
    <property type="term" value="F:thiamine diphosphate phosphatase activity"/>
    <property type="evidence" value="ECO:0007669"/>
    <property type="project" value="InterPro"/>
</dbReference>
<protein>
    <recommendedName>
        <fullName evidence="3 4">Phosphatase NudJ</fullName>
        <ecNumber evidence="4">3.6.1.-</ecNumber>
    </recommendedName>
</protein>
<evidence type="ECO:0000313" key="7">
    <source>
        <dbReference type="Proteomes" id="UP000680158"/>
    </source>
</evidence>
<keyword evidence="4" id="KW-0460">Magnesium</keyword>
<dbReference type="Gene3D" id="3.90.79.10">
    <property type="entry name" value="Nucleoside Triphosphate Pyrophosphohydrolase"/>
    <property type="match status" value="1"/>
</dbReference>
<comment type="caution">
    <text evidence="6">The sequence shown here is derived from an EMBL/GenBank/DDBJ whole genome shotgun (WGS) entry which is preliminary data.</text>
</comment>
<evidence type="ECO:0000259" key="5">
    <source>
        <dbReference type="PROSITE" id="PS51462"/>
    </source>
</evidence>
<dbReference type="AlphaFoldDB" id="A0A941DDE5"/>
<reference evidence="6 7" key="1">
    <citation type="submission" date="2021-04" db="EMBL/GenBank/DDBJ databases">
        <title>novel species isolated from subtropical streams in China.</title>
        <authorList>
            <person name="Lu H."/>
        </authorList>
    </citation>
    <scope>NUCLEOTIDE SEQUENCE [LARGE SCALE GENOMIC DNA]</scope>
    <source>
        <strain evidence="6 7">BYS107W</strain>
    </source>
</reference>
<proteinExistence type="inferred from homology"/>
<dbReference type="GO" id="GO:0017110">
    <property type="term" value="F:nucleoside diphosphate phosphatase activity"/>
    <property type="evidence" value="ECO:0007669"/>
    <property type="project" value="InterPro"/>
</dbReference>
<dbReference type="InterPro" id="IPR015797">
    <property type="entry name" value="NUDIX_hydrolase-like_dom_sf"/>
</dbReference>
<dbReference type="EC" id="3.6.1.-" evidence="4"/>
<dbReference type="GO" id="GO:0017111">
    <property type="term" value="F:ribonucleoside triphosphate phosphatase activity"/>
    <property type="evidence" value="ECO:0007669"/>
    <property type="project" value="InterPro"/>
</dbReference>
<keyword evidence="4 6" id="KW-0378">Hydrolase</keyword>
<gene>
    <name evidence="4" type="primary">nudJ</name>
    <name evidence="6" type="ORF">KDM92_08895</name>
</gene>
<sequence length="164" mass="18443">MSETWKPSVTVAAIVPRQNGERLEFLMIEETTADGVHLNQAAGHLDPNESLEQAVIRETMEETAHEFVPEALVGTYMSKFISPNSGKEVTYLRFAFCGKVIAQHDRPLDHGILRALWMTYEEILACQEMHRSPLILKCLQDYLAGQRAPLSLMYTHPSVTNSAN</sequence>
<dbReference type="SUPFAM" id="SSF55811">
    <property type="entry name" value="Nudix"/>
    <property type="match status" value="1"/>
</dbReference>
<evidence type="ECO:0000313" key="6">
    <source>
        <dbReference type="EMBL" id="MBR7746698.1"/>
    </source>
</evidence>
<dbReference type="Proteomes" id="UP000680158">
    <property type="component" value="Unassembled WGS sequence"/>
</dbReference>